<proteinExistence type="predicted"/>
<organism evidence="2">
    <name type="scientific">Finegoldia magna</name>
    <name type="common">Peptostreptococcus magnus</name>
    <dbReference type="NCBI Taxonomy" id="1260"/>
    <lineage>
        <taxon>Bacteria</taxon>
        <taxon>Bacillati</taxon>
        <taxon>Bacillota</taxon>
        <taxon>Tissierellia</taxon>
        <taxon>Tissierellales</taxon>
        <taxon>Peptoniphilaceae</taxon>
        <taxon>Finegoldia</taxon>
    </lineage>
</organism>
<gene>
    <name evidence="2" type="ORF">FMLFYP121_01458</name>
</gene>
<evidence type="ECO:0000313" key="2">
    <source>
        <dbReference type="EMBL" id="VYU15374.1"/>
    </source>
</evidence>
<keyword evidence="1" id="KW-0812">Transmembrane</keyword>
<dbReference type="RefSeq" id="WP_156850108.1">
    <property type="nucleotide sequence ID" value="NZ_CACRTP010000020.1"/>
</dbReference>
<feature type="transmembrane region" description="Helical" evidence="1">
    <location>
        <begin position="165"/>
        <end position="183"/>
    </location>
</feature>
<evidence type="ECO:0000256" key="1">
    <source>
        <dbReference type="SAM" id="Phobius"/>
    </source>
</evidence>
<dbReference type="AlphaFoldDB" id="A0A6N3CIU7"/>
<dbReference type="EMBL" id="CACRTP010000020">
    <property type="protein sequence ID" value="VYU15374.1"/>
    <property type="molecule type" value="Genomic_DNA"/>
</dbReference>
<accession>A0A6N3CIU7</accession>
<name>A0A6N3CIU7_FINMA</name>
<keyword evidence="1" id="KW-0472">Membrane</keyword>
<protein>
    <submittedName>
        <fullName evidence="2">Uncharacterized protein</fullName>
    </submittedName>
</protein>
<sequence length="284" mass="33333">MDGIDRVSLYQSVQSIVDENKDYLYDFISEQFEGSFWIDLSKLLKLNIAILAGIEEKFLINSYNMKIDKIEFNEVYIENLNRFKLENDFIKEKNLSKLESFTETIGKSKDEYYAFNSLIKLLSDINNSIINQPQTNGEYIHNSRLRMDHFAGNKVFLSHAFDDKLYTLSLFIFMLTKGIFLYVDWIFSPYFKNGVDIKNNLSKHLSESRQLLFLRTVNSEFSIRGSGNIRGWCSWELGAFYTLNKMQSDDKYYIELYKGKNNKQNNKQLDGIKPLKDIFSGRLV</sequence>
<reference evidence="2" key="1">
    <citation type="submission" date="2019-11" db="EMBL/GenBank/DDBJ databases">
        <authorList>
            <person name="Feng L."/>
        </authorList>
    </citation>
    <scope>NUCLEOTIDE SEQUENCE</scope>
    <source>
        <strain evidence="2">FmagnaLFYP121</strain>
    </source>
</reference>
<keyword evidence="1" id="KW-1133">Transmembrane helix</keyword>